<dbReference type="OrthoDB" id="27593at2759"/>
<feature type="compositionally biased region" description="Polar residues" evidence="1">
    <location>
        <begin position="520"/>
        <end position="536"/>
    </location>
</feature>
<feature type="region of interest" description="Disordered" evidence="1">
    <location>
        <begin position="1210"/>
        <end position="1275"/>
    </location>
</feature>
<feature type="domain" description="PH" evidence="2">
    <location>
        <begin position="1811"/>
        <end position="1851"/>
    </location>
</feature>
<dbReference type="PROSITE" id="PS50003">
    <property type="entry name" value="PH_DOMAIN"/>
    <property type="match status" value="1"/>
</dbReference>
<sequence>MSMTSIKSVIQECENMATGVASNSKLAVHDGKNDNSPSTTGNSVEVVGSVKLDVACKKSAGSTEQQDDSSCNSSFGGDGSMVHCGQPTSEKEDVVKDDATLPNGGQAQHQTGSTSHNITSCYCPHGPLNQPGRPNINPRPIPRKPQTRVLPPKLPPKPPHLLRQRSPSSDNLMGNSNHDKQGQGRDKRSQSVSVVNVHSPPSREDFSETKLFKRPVPTPRKSLPNIFPDRTPSDMKSLEQASAHLKVQKPDSEMTAAGPAPEPQSPFGQGEMLSPRSERANSSPVHRRDIVKKNPSRSSKPTQHVRVRERAAIFEKMIEVEAIRNRDSQSSEPRSRTSSRASDFKETSGRKLLDASGNVCGSSDRYHPYVNIQLHDGILLSENIPRMKDAFVEDETLSVTSVSSDDLFMLPQSSMENQPHRPPSPNLSEDEYAEDLKDWKRKSSNTEVFLRIDSSFKETKESNISHRGAADTYVITTDSDAGDSEYTDIVIPDPVVSQNNQKSNVLQISNSKKVFISKPTPDTQDLTGVNTDSESVLDSDIPQISDRESDYTDVIVPDCSTSQDSTSPKVALDTAEPSVRHDKPRFSLPTEQKRTSYASELVRHDMLSPEHAPSLPKPFHGVNKYRNVTPLFCFPPRQAETCDTAESRNDTESAKTGPAHKHQGDVIRMETDQDQEGMQMRLTDNLQSSTNLPLGMKSQMEGDDQQQADRVLVTEDTAMATETSNMLPEPCQQDQHSKSHPTVSSETQYEVWLPDSIDPISLKKQDGVGNVSPMINSDVCGSQIEKSQVAELYEKRSQELPDIEGSGDGDGSDMLCNRSRRQRLAVKKRESNSAGHGQNKWQYKSAPASLGGLERQEAITELHLPPELSCQADGNKRHSQESSGGSTISSLISNVSIGDTDQLSSDEEDYDDVHVPSSDVSDADVPRLPPLTEPRDREVVGEDARPQLCKDVRNHGAYSTLYEVRCSKPVQEEDSDVLLHGDSEDEDASKKDEEDDEKDDQVPIEIEMQPMRTKFSHSPEKETRRKAFEFHIPLFLRKSSSIESTMSAPNGEERSSHSLTIHSEDSDMSSDYLDEVPPISGTLNAKYRCDNRRDSSTSHELSEDGLSSESEHRVSMDSLNLSVQSELQASLRRRGRKNIECGRPFSEYDRPVSSVLTEYDRPASDLSTEYDRPVSSTSADYIGVLDSFHKDGKKNEDSEGFSFTWTLDHSQEGTQQDDSYRPKSEELPQTTPAKYALPRKASHSTQPVPVLPVPPKALKPPKVPRPYSEPSLKKSKRNSLVKNLLVPSKEEITEQFCKISRQRSRFVSQEPLFQLYQEDARSRDSYLRLMNISSLEALTKFLENQEALKKEKRESLPIPIPSQQPEYRVLIPDEEVYCYQSAEQCRLEEADKDRSKLEDANRCTSRSRGELGEAIYQSAEPVYEPPGELYYDTGNLLQNNTIYEPGSLGSSTGDGSGGSSSDVDIPKPYGLMQLKSGASAVRRSFWSELPEVINSGLLEQMTSEEKRLQEALFEVITSEASYLRSLNLVVEHFLEAITLQPPTGLLNKVQHHRLFSNIKGVRDASERLLLDLEERQQDSIIITDVCDILLQHFEKGGFNCYIVYCANNQYQVKTLEELRKNPSFVEVLKLLESSPACCSLDLQSFLMLPFQRITRLPLLIEAIRQQAKIDSPLHSTAIDAVKALRNMAEKCNEEAKRMEMIEEVTQLANQLDFREGVKKMNLSQTTSIVKRGHLHIIKKDNKILNRGKLIAKGIYIIVFTDKVAICKQRMKGEQLKYEVFDWCPRNLVQVDSVVDPQQHPKLPDGVPSNCKHVFIISFLQNNQKKEVEFAVDANSEAERERWMDAMHPAKRTEDGETIYESWG</sequence>
<feature type="compositionally biased region" description="Polar residues" evidence="1">
    <location>
        <begin position="60"/>
        <end position="75"/>
    </location>
</feature>
<evidence type="ECO:0000259" key="2">
    <source>
        <dbReference type="PROSITE" id="PS50003"/>
    </source>
</evidence>
<accession>A0A8B7ZMG4</accession>
<dbReference type="GO" id="GO:0005085">
    <property type="term" value="F:guanyl-nucleotide exchange factor activity"/>
    <property type="evidence" value="ECO:0007669"/>
    <property type="project" value="InterPro"/>
</dbReference>
<dbReference type="Proteomes" id="UP000694845">
    <property type="component" value="Unplaced"/>
</dbReference>
<feature type="compositionally biased region" description="Low complexity" evidence="1">
    <location>
        <begin position="129"/>
        <end position="138"/>
    </location>
</feature>
<feature type="compositionally biased region" description="Polar residues" evidence="1">
    <location>
        <begin position="832"/>
        <end position="842"/>
    </location>
</feature>
<dbReference type="InterPro" id="IPR011993">
    <property type="entry name" value="PH-like_dom_sf"/>
</dbReference>
<dbReference type="PANTHER" id="PTHR12845">
    <property type="entry name" value="GUANINE NUCLEOTIDE EXCHANGE FACTOR"/>
    <property type="match status" value="1"/>
</dbReference>
<evidence type="ECO:0000313" key="4">
    <source>
        <dbReference type="Proteomes" id="UP000694845"/>
    </source>
</evidence>
<feature type="compositionally biased region" description="Pro residues" evidence="1">
    <location>
        <begin position="1249"/>
        <end position="1264"/>
    </location>
</feature>
<feature type="domain" description="DH" evidence="3">
    <location>
        <begin position="1507"/>
        <end position="1694"/>
    </location>
</feature>
<dbReference type="SUPFAM" id="SSF48065">
    <property type="entry name" value="DBL homology domain (DH-domain)"/>
    <property type="match status" value="1"/>
</dbReference>
<dbReference type="SMART" id="SM00233">
    <property type="entry name" value="PH"/>
    <property type="match status" value="1"/>
</dbReference>
<feature type="compositionally biased region" description="Low complexity" evidence="1">
    <location>
        <begin position="190"/>
        <end position="200"/>
    </location>
</feature>
<feature type="region of interest" description="Disordered" evidence="1">
    <location>
        <begin position="972"/>
        <end position="1024"/>
    </location>
</feature>
<dbReference type="Gene3D" id="2.30.29.30">
    <property type="entry name" value="Pleckstrin-homology domain (PH domain)/Phosphotyrosine-binding domain (PTB)"/>
    <property type="match status" value="1"/>
</dbReference>
<dbReference type="PANTHER" id="PTHR12845:SF5">
    <property type="entry name" value="EPHEXIN, ISOFORM D"/>
    <property type="match status" value="1"/>
</dbReference>
<feature type="region of interest" description="Disordered" evidence="1">
    <location>
        <begin position="642"/>
        <end position="662"/>
    </location>
</feature>
<feature type="region of interest" description="Disordered" evidence="1">
    <location>
        <begin position="517"/>
        <end position="539"/>
    </location>
</feature>
<name>A0A8B7ZMG4_ACAPL</name>
<feature type="region of interest" description="Disordered" evidence="1">
    <location>
        <begin position="558"/>
        <end position="585"/>
    </location>
</feature>
<dbReference type="InterPro" id="IPR001849">
    <property type="entry name" value="PH_domain"/>
</dbReference>
<feature type="region of interest" description="Disordered" evidence="1">
    <location>
        <begin position="324"/>
        <end position="349"/>
    </location>
</feature>
<feature type="compositionally biased region" description="Basic and acidic residues" evidence="1">
    <location>
        <begin position="933"/>
        <end position="944"/>
    </location>
</feature>
<evidence type="ECO:0000259" key="3">
    <source>
        <dbReference type="PROSITE" id="PS50010"/>
    </source>
</evidence>
<feature type="compositionally biased region" description="Polar residues" evidence="1">
    <location>
        <begin position="559"/>
        <end position="568"/>
    </location>
</feature>
<dbReference type="RefSeq" id="XP_022106085.1">
    <property type="nucleotide sequence ID" value="XM_022250393.1"/>
</dbReference>
<dbReference type="SUPFAM" id="SSF50729">
    <property type="entry name" value="PH domain-like"/>
    <property type="match status" value="1"/>
</dbReference>
<feature type="region of interest" description="Disordered" evidence="1">
    <location>
        <begin position="56"/>
        <end position="92"/>
    </location>
</feature>
<evidence type="ECO:0000313" key="5">
    <source>
        <dbReference type="RefSeq" id="XP_022106085.1"/>
    </source>
</evidence>
<dbReference type="GeneID" id="110987568"/>
<keyword evidence="4" id="KW-1185">Reference proteome</keyword>
<reference evidence="5" key="1">
    <citation type="submission" date="2025-08" db="UniProtKB">
        <authorList>
            <consortium name="RefSeq"/>
        </authorList>
    </citation>
    <scope>IDENTIFICATION</scope>
</reference>
<feature type="compositionally biased region" description="Polar residues" evidence="1">
    <location>
        <begin position="1039"/>
        <end position="1048"/>
    </location>
</feature>
<dbReference type="KEGG" id="aplc:110987568"/>
<feature type="compositionally biased region" description="Polar residues" evidence="1">
    <location>
        <begin position="34"/>
        <end position="43"/>
    </location>
</feature>
<evidence type="ECO:0000256" key="1">
    <source>
        <dbReference type="SAM" id="MobiDB-lite"/>
    </source>
</evidence>
<dbReference type="SMART" id="SM00325">
    <property type="entry name" value="RhoGEF"/>
    <property type="match status" value="1"/>
</dbReference>
<dbReference type="OMA" id="ECENMAT"/>
<dbReference type="InterPro" id="IPR000219">
    <property type="entry name" value="DH_dom"/>
</dbReference>
<dbReference type="InterPro" id="IPR035899">
    <property type="entry name" value="DBL_dom_sf"/>
</dbReference>
<protein>
    <submittedName>
        <fullName evidence="5">Uncharacterized protein LOC110987568 isoform X1</fullName>
    </submittedName>
</protein>
<feature type="region of interest" description="Disordered" evidence="1">
    <location>
        <begin position="122"/>
        <end position="309"/>
    </location>
</feature>
<feature type="region of interest" description="Disordered" evidence="1">
    <location>
        <begin position="727"/>
        <end position="746"/>
    </location>
</feature>
<feature type="compositionally biased region" description="Low complexity" evidence="1">
    <location>
        <begin position="881"/>
        <end position="893"/>
    </location>
</feature>
<dbReference type="InterPro" id="IPR047271">
    <property type="entry name" value="Ephexin-like"/>
</dbReference>
<dbReference type="Pfam" id="PF00621">
    <property type="entry name" value="RhoGEF"/>
    <property type="match status" value="1"/>
</dbReference>
<dbReference type="Gene3D" id="1.20.900.10">
    <property type="entry name" value="Dbl homology (DH) domain"/>
    <property type="match status" value="1"/>
</dbReference>
<feature type="compositionally biased region" description="Polar residues" evidence="1">
    <location>
        <begin position="165"/>
        <end position="176"/>
    </location>
</feature>
<feature type="region of interest" description="Disordered" evidence="1">
    <location>
        <begin position="27"/>
        <end position="46"/>
    </location>
</feature>
<feature type="region of interest" description="Disordered" evidence="1">
    <location>
        <begin position="823"/>
        <end position="843"/>
    </location>
</feature>
<dbReference type="CDD" id="cd00160">
    <property type="entry name" value="RhoGEF"/>
    <property type="match status" value="1"/>
</dbReference>
<gene>
    <name evidence="5" type="primary">LOC110987568</name>
</gene>
<feature type="region of interest" description="Disordered" evidence="1">
    <location>
        <begin position="1442"/>
        <end position="1463"/>
    </location>
</feature>
<feature type="compositionally biased region" description="Basic and acidic residues" evidence="1">
    <location>
        <begin position="1087"/>
        <end position="1102"/>
    </location>
</feature>
<feature type="compositionally biased region" description="Basic and acidic residues" evidence="1">
    <location>
        <begin position="324"/>
        <end position="335"/>
    </location>
</feature>
<feature type="compositionally biased region" description="Basic and acidic residues" evidence="1">
    <location>
        <begin position="977"/>
        <end position="992"/>
    </location>
</feature>
<dbReference type="PROSITE" id="PS50010">
    <property type="entry name" value="DH_2"/>
    <property type="match status" value="1"/>
</dbReference>
<proteinExistence type="predicted"/>
<feature type="region of interest" description="Disordered" evidence="1">
    <location>
        <begin position="868"/>
        <end position="944"/>
    </location>
</feature>
<organism evidence="4 5">
    <name type="scientific">Acanthaster planci</name>
    <name type="common">Crown-of-thorns starfish</name>
    <dbReference type="NCBI Taxonomy" id="133434"/>
    <lineage>
        <taxon>Eukaryota</taxon>
        <taxon>Metazoa</taxon>
        <taxon>Echinodermata</taxon>
        <taxon>Eleutherozoa</taxon>
        <taxon>Asterozoa</taxon>
        <taxon>Asteroidea</taxon>
        <taxon>Valvatacea</taxon>
        <taxon>Valvatida</taxon>
        <taxon>Acanthasteridae</taxon>
        <taxon>Acanthaster</taxon>
    </lineage>
</organism>
<feature type="compositionally biased region" description="Basic and acidic residues" evidence="1">
    <location>
        <begin position="201"/>
        <end position="211"/>
    </location>
</feature>
<feature type="compositionally biased region" description="Polar residues" evidence="1">
    <location>
        <begin position="894"/>
        <end position="903"/>
    </location>
</feature>
<feature type="compositionally biased region" description="Basic and acidic residues" evidence="1">
    <location>
        <begin position="177"/>
        <end position="189"/>
    </location>
</feature>
<feature type="region of interest" description="Disordered" evidence="1">
    <location>
        <begin position="1039"/>
        <end position="1120"/>
    </location>
</feature>